<keyword evidence="6" id="KW-1185">Reference proteome</keyword>
<dbReference type="EMBL" id="AP026966">
    <property type="protein sequence ID" value="BDT59828.1"/>
    <property type="molecule type" value="Genomic_DNA"/>
</dbReference>
<proteinExistence type="predicted"/>
<dbReference type="SMART" id="SM00342">
    <property type="entry name" value="HTH_ARAC"/>
    <property type="match status" value="1"/>
</dbReference>
<keyword evidence="3" id="KW-0804">Transcription</keyword>
<dbReference type="RefSeq" id="WP_281908703.1">
    <property type="nucleotide sequence ID" value="NZ_AP026966.1"/>
</dbReference>
<sequence>MAALPPAPHLDLHLRSYGAARSADRHEFGQLVLPVSGEVALEIEGRQARLDPLRVAVVAPRAWHSQCSAVANQSLIVDLGPETFAAGPWQRLLEQPFGAIGPAARKLVEFMGILAATRPPAPSMLAGWTPLLLDTLALGAPAPRSRLAALRARIEAEPGLPWTTEAMARVAGLSVSRVHALFREEHDSTPHDWLLDCRLRYACERLRASKRPVAEIALAAGFSEQSALTRAMRRAMDSTPAAYRRAYRENLSKIQ</sequence>
<evidence type="ECO:0000256" key="3">
    <source>
        <dbReference type="ARBA" id="ARBA00023163"/>
    </source>
</evidence>
<dbReference type="Gene3D" id="1.10.10.60">
    <property type="entry name" value="Homeodomain-like"/>
    <property type="match status" value="1"/>
</dbReference>
<keyword evidence="1" id="KW-0805">Transcription regulation</keyword>
<evidence type="ECO:0000256" key="1">
    <source>
        <dbReference type="ARBA" id="ARBA00023015"/>
    </source>
</evidence>
<accession>A0ABM8C969</accession>
<feature type="domain" description="HTH araC/xylS-type" evidence="4">
    <location>
        <begin position="148"/>
        <end position="246"/>
    </location>
</feature>
<dbReference type="InterPro" id="IPR050204">
    <property type="entry name" value="AraC_XylS_family_regulators"/>
</dbReference>
<dbReference type="Pfam" id="PF12833">
    <property type="entry name" value="HTH_18"/>
    <property type="match status" value="1"/>
</dbReference>
<protein>
    <submittedName>
        <fullName evidence="5">AraC family transcriptional regulator</fullName>
    </submittedName>
</protein>
<dbReference type="PANTHER" id="PTHR46796">
    <property type="entry name" value="HTH-TYPE TRANSCRIPTIONAL ACTIVATOR RHAS-RELATED"/>
    <property type="match status" value="1"/>
</dbReference>
<evidence type="ECO:0000313" key="6">
    <source>
        <dbReference type="Proteomes" id="UP001163336"/>
    </source>
</evidence>
<dbReference type="InterPro" id="IPR018060">
    <property type="entry name" value="HTH_AraC"/>
</dbReference>
<name>A0ABM8C969_9BURK</name>
<dbReference type="Proteomes" id="UP001163336">
    <property type="component" value="Chromosome"/>
</dbReference>
<dbReference type="PANTHER" id="PTHR46796:SF2">
    <property type="entry name" value="TRANSCRIPTIONAL REGULATORY PROTEIN"/>
    <property type="match status" value="1"/>
</dbReference>
<evidence type="ECO:0000313" key="5">
    <source>
        <dbReference type="EMBL" id="BDT59828.1"/>
    </source>
</evidence>
<evidence type="ECO:0000256" key="2">
    <source>
        <dbReference type="ARBA" id="ARBA00023125"/>
    </source>
</evidence>
<reference evidence="5" key="1">
    <citation type="submission" date="2022-11" db="EMBL/GenBank/DDBJ databases">
        <title>Isolation and characterization of PLA-degrading bacterium Massilia sp. from Antarctic soil.</title>
        <authorList>
            <person name="Sato K."/>
            <person name="Gomez-Fuentes C."/>
            <person name="Ahmad S.A."/>
            <person name="Zulkharnain A."/>
        </authorList>
    </citation>
    <scope>NUCLEOTIDE SEQUENCE</scope>
    <source>
        <strain evidence="5">N-3</strain>
    </source>
</reference>
<gene>
    <name evidence="5" type="ORF">MasN3_33220</name>
</gene>
<dbReference type="InterPro" id="IPR009057">
    <property type="entry name" value="Homeodomain-like_sf"/>
</dbReference>
<evidence type="ECO:0000259" key="4">
    <source>
        <dbReference type="PROSITE" id="PS01124"/>
    </source>
</evidence>
<dbReference type="PROSITE" id="PS01124">
    <property type="entry name" value="HTH_ARAC_FAMILY_2"/>
    <property type="match status" value="1"/>
</dbReference>
<dbReference type="SUPFAM" id="SSF46689">
    <property type="entry name" value="Homeodomain-like"/>
    <property type="match status" value="2"/>
</dbReference>
<keyword evidence="2" id="KW-0238">DNA-binding</keyword>
<organism evidence="5 6">
    <name type="scientific">Massilia varians</name>
    <dbReference type="NCBI Taxonomy" id="457921"/>
    <lineage>
        <taxon>Bacteria</taxon>
        <taxon>Pseudomonadati</taxon>
        <taxon>Pseudomonadota</taxon>
        <taxon>Betaproteobacteria</taxon>
        <taxon>Burkholderiales</taxon>
        <taxon>Oxalobacteraceae</taxon>
        <taxon>Telluria group</taxon>
        <taxon>Massilia</taxon>
    </lineage>
</organism>